<evidence type="ECO:0000256" key="4">
    <source>
        <dbReference type="ARBA" id="ARBA00022723"/>
    </source>
</evidence>
<dbReference type="SUPFAM" id="SSF48264">
    <property type="entry name" value="Cytochrome P450"/>
    <property type="match status" value="1"/>
</dbReference>
<dbReference type="InterPro" id="IPR050529">
    <property type="entry name" value="CYP450_sterol_14alpha_dmase"/>
</dbReference>
<comment type="cofactor">
    <cofactor evidence="1 8">
        <name>heme</name>
        <dbReference type="ChEBI" id="CHEBI:30413"/>
    </cofactor>
</comment>
<dbReference type="GO" id="GO:0020037">
    <property type="term" value="F:heme binding"/>
    <property type="evidence" value="ECO:0007669"/>
    <property type="project" value="InterPro"/>
</dbReference>
<sequence>MYCTFESLSWSARQGRGVVLLVIWRLWRFTVRPLLNPDSPRELLVRLVRSDPFLTALMTRRKRPCSPHAKEPPCVTIIRDKIYFVLSEQDATAVLREPPQLTHTEHLKNLLMGLGCSESGISEMDHDSEPKAPPLVLVAEELMRKQLLEKSLSPEILARSLESDLWILLFKLPRPCGKEVRVARARVLRCLVDYMRLPPSSQQDQSWAVRNSITEMRRRGLSEDDMASYLLMVLWGSNANVFKLPFWLLAHICTDQTRLQRVTTEVTTLFAQSTAANEPLAALALRLEQNPLLSALYNETQRLTMNSSSARSVEKPLTVNGRTFQAGAHLLVPYRQLAMSHPVLGRDWDRFLPERFLDHPGLAQSKSFLPFGAGKHKCVGRYLSKRLSLTFVALVVHRFHVVRALDGVPAVGFTPVSSGPGGPVKGGDVRVVIAPKEDGLSHEEK</sequence>
<name>A0A8G1RMG6_9EURO</name>
<keyword evidence="4 8" id="KW-0479">Metal-binding</keyword>
<dbReference type="PRINTS" id="PR00465">
    <property type="entry name" value="EP450IV"/>
</dbReference>
<keyword evidence="7 9" id="KW-0503">Monooxygenase</keyword>
<protein>
    <submittedName>
        <fullName evidence="10">Cytochrome P450</fullName>
    </submittedName>
</protein>
<evidence type="ECO:0000313" key="10">
    <source>
        <dbReference type="EMBL" id="RAK75464.1"/>
    </source>
</evidence>
<comment type="similarity">
    <text evidence="2 9">Belongs to the cytochrome P450 family.</text>
</comment>
<evidence type="ECO:0000256" key="7">
    <source>
        <dbReference type="ARBA" id="ARBA00023033"/>
    </source>
</evidence>
<dbReference type="GO" id="GO:0005506">
    <property type="term" value="F:iron ion binding"/>
    <property type="evidence" value="ECO:0007669"/>
    <property type="project" value="InterPro"/>
</dbReference>
<dbReference type="AlphaFoldDB" id="A0A8G1RMG6"/>
<evidence type="ECO:0000256" key="3">
    <source>
        <dbReference type="ARBA" id="ARBA00022617"/>
    </source>
</evidence>
<dbReference type="InterPro" id="IPR036396">
    <property type="entry name" value="Cyt_P450_sf"/>
</dbReference>
<dbReference type="InterPro" id="IPR017972">
    <property type="entry name" value="Cyt_P450_CS"/>
</dbReference>
<keyword evidence="6 8" id="KW-0408">Iron</keyword>
<evidence type="ECO:0000256" key="1">
    <source>
        <dbReference type="ARBA" id="ARBA00001971"/>
    </source>
</evidence>
<dbReference type="PANTHER" id="PTHR24304:SF2">
    <property type="entry name" value="24-HYDROXYCHOLESTEROL 7-ALPHA-HYDROXYLASE"/>
    <property type="match status" value="1"/>
</dbReference>
<feature type="binding site" description="axial binding residue" evidence="8">
    <location>
        <position position="378"/>
    </location>
    <ligand>
        <name>heme</name>
        <dbReference type="ChEBI" id="CHEBI:30413"/>
    </ligand>
    <ligandPart>
        <name>Fe</name>
        <dbReference type="ChEBI" id="CHEBI:18248"/>
    </ligandPart>
</feature>
<keyword evidence="5 9" id="KW-0560">Oxidoreductase</keyword>
<dbReference type="OrthoDB" id="1470350at2759"/>
<evidence type="ECO:0000256" key="2">
    <source>
        <dbReference type="ARBA" id="ARBA00010617"/>
    </source>
</evidence>
<dbReference type="GO" id="GO:0008395">
    <property type="term" value="F:steroid hydroxylase activity"/>
    <property type="evidence" value="ECO:0007669"/>
    <property type="project" value="TreeGrafter"/>
</dbReference>
<reference evidence="10 11" key="1">
    <citation type="submission" date="2018-02" db="EMBL/GenBank/DDBJ databases">
        <title>The genomes of Aspergillus section Nigri reveals drivers in fungal speciation.</title>
        <authorList>
            <consortium name="DOE Joint Genome Institute"/>
            <person name="Vesth T.C."/>
            <person name="Nybo J."/>
            <person name="Theobald S."/>
            <person name="Brandl J."/>
            <person name="Frisvad J.C."/>
            <person name="Nielsen K.F."/>
            <person name="Lyhne E.K."/>
            <person name="Kogle M.E."/>
            <person name="Kuo A."/>
            <person name="Riley R."/>
            <person name="Clum A."/>
            <person name="Nolan M."/>
            <person name="Lipzen A."/>
            <person name="Salamov A."/>
            <person name="Henrissat B."/>
            <person name="Wiebenga A."/>
            <person name="De vries R.P."/>
            <person name="Grigoriev I.V."/>
            <person name="Mortensen U.H."/>
            <person name="Andersen M.R."/>
            <person name="Baker S.E."/>
        </authorList>
    </citation>
    <scope>NUCLEOTIDE SEQUENCE [LARGE SCALE GENOMIC DNA]</scope>
    <source>
        <strain evidence="10 11">CBS 313.89</strain>
    </source>
</reference>
<evidence type="ECO:0000256" key="5">
    <source>
        <dbReference type="ARBA" id="ARBA00023002"/>
    </source>
</evidence>
<gene>
    <name evidence="10" type="ORF">BO72DRAFT_478830</name>
</gene>
<dbReference type="Pfam" id="PF00067">
    <property type="entry name" value="p450"/>
    <property type="match status" value="1"/>
</dbReference>
<dbReference type="InterPro" id="IPR002403">
    <property type="entry name" value="Cyt_P450_E_grp-IV"/>
</dbReference>
<dbReference type="PANTHER" id="PTHR24304">
    <property type="entry name" value="CYTOCHROME P450 FAMILY 7"/>
    <property type="match status" value="1"/>
</dbReference>
<dbReference type="InterPro" id="IPR001128">
    <property type="entry name" value="Cyt_P450"/>
</dbReference>
<dbReference type="Proteomes" id="UP000249789">
    <property type="component" value="Unassembled WGS sequence"/>
</dbReference>
<evidence type="ECO:0000256" key="6">
    <source>
        <dbReference type="ARBA" id="ARBA00023004"/>
    </source>
</evidence>
<keyword evidence="11" id="KW-1185">Reference proteome</keyword>
<dbReference type="Gene3D" id="1.10.630.10">
    <property type="entry name" value="Cytochrome P450"/>
    <property type="match status" value="1"/>
</dbReference>
<evidence type="ECO:0000256" key="9">
    <source>
        <dbReference type="RuleBase" id="RU000461"/>
    </source>
</evidence>
<evidence type="ECO:0000313" key="11">
    <source>
        <dbReference type="Proteomes" id="UP000249789"/>
    </source>
</evidence>
<accession>A0A8G1RMG6</accession>
<dbReference type="RefSeq" id="XP_040799474.1">
    <property type="nucleotide sequence ID" value="XM_040947531.1"/>
</dbReference>
<evidence type="ECO:0000256" key="8">
    <source>
        <dbReference type="PIRSR" id="PIRSR602403-1"/>
    </source>
</evidence>
<organism evidence="10 11">
    <name type="scientific">Aspergillus fijiensis CBS 313.89</name>
    <dbReference type="NCBI Taxonomy" id="1448319"/>
    <lineage>
        <taxon>Eukaryota</taxon>
        <taxon>Fungi</taxon>
        <taxon>Dikarya</taxon>
        <taxon>Ascomycota</taxon>
        <taxon>Pezizomycotina</taxon>
        <taxon>Eurotiomycetes</taxon>
        <taxon>Eurotiomycetidae</taxon>
        <taxon>Eurotiales</taxon>
        <taxon>Aspergillaceae</taxon>
        <taxon>Aspergillus</taxon>
    </lineage>
</organism>
<keyword evidence="3 8" id="KW-0349">Heme</keyword>
<dbReference type="VEuPathDB" id="FungiDB:BO72DRAFT_478830"/>
<dbReference type="PROSITE" id="PS00086">
    <property type="entry name" value="CYTOCHROME_P450"/>
    <property type="match status" value="1"/>
</dbReference>
<dbReference type="GeneID" id="63864864"/>
<dbReference type="EMBL" id="KZ824657">
    <property type="protein sequence ID" value="RAK75464.1"/>
    <property type="molecule type" value="Genomic_DNA"/>
</dbReference>
<dbReference type="GO" id="GO:0016705">
    <property type="term" value="F:oxidoreductase activity, acting on paired donors, with incorporation or reduction of molecular oxygen"/>
    <property type="evidence" value="ECO:0007669"/>
    <property type="project" value="InterPro"/>
</dbReference>
<proteinExistence type="inferred from homology"/>